<dbReference type="InterPro" id="IPR045584">
    <property type="entry name" value="Pilin-like"/>
</dbReference>
<evidence type="ECO:0000313" key="7">
    <source>
        <dbReference type="EMBL" id="CAA9522799.1"/>
    </source>
</evidence>
<dbReference type="SUPFAM" id="SSF54523">
    <property type="entry name" value="Pili subunits"/>
    <property type="match status" value="1"/>
</dbReference>
<evidence type="ECO:0000256" key="3">
    <source>
        <dbReference type="ARBA" id="ARBA00022692"/>
    </source>
</evidence>
<dbReference type="Gene3D" id="3.30.700.10">
    <property type="entry name" value="Glycoprotein, Type 4 Pilin"/>
    <property type="match status" value="1"/>
</dbReference>
<evidence type="ECO:0000256" key="2">
    <source>
        <dbReference type="ARBA" id="ARBA00022481"/>
    </source>
</evidence>
<dbReference type="PRINTS" id="PR00885">
    <property type="entry name" value="BCTERIALGSPH"/>
</dbReference>
<evidence type="ECO:0000256" key="5">
    <source>
        <dbReference type="ARBA" id="ARBA00023136"/>
    </source>
</evidence>
<sequence>MFRNTKRKGFTLIELLIVVVIIGILAAIAIPKFANTKDKAKLASVKSDVRNMMNTMEGLASNTNGVFTAPATTDYNLTPGNALVGDIEIATGGNGYSLTIQNESISSGVKQCSVSVGGTTDAALDGVVTCAAPTP</sequence>
<feature type="transmembrane region" description="Helical" evidence="6">
    <location>
        <begin position="12"/>
        <end position="30"/>
    </location>
</feature>
<dbReference type="EMBL" id="CADCWC010000056">
    <property type="protein sequence ID" value="CAA9522799.1"/>
    <property type="molecule type" value="Genomic_DNA"/>
</dbReference>
<keyword evidence="5 6" id="KW-0472">Membrane</keyword>
<keyword evidence="2" id="KW-0488">Methylation</keyword>
<accession>A0A6J4TGT1</accession>
<dbReference type="PROSITE" id="PS00409">
    <property type="entry name" value="PROKAR_NTER_METHYL"/>
    <property type="match status" value="1"/>
</dbReference>
<dbReference type="InterPro" id="IPR012902">
    <property type="entry name" value="N_methyl_site"/>
</dbReference>
<evidence type="ECO:0000256" key="1">
    <source>
        <dbReference type="ARBA" id="ARBA00004167"/>
    </source>
</evidence>
<comment type="subcellular location">
    <subcellularLocation>
        <location evidence="1">Membrane</location>
        <topology evidence="1">Single-pass membrane protein</topology>
    </subcellularLocation>
</comment>
<organism evidence="7">
    <name type="scientific">uncultured Thermoleophilia bacterium</name>
    <dbReference type="NCBI Taxonomy" id="1497501"/>
    <lineage>
        <taxon>Bacteria</taxon>
        <taxon>Bacillati</taxon>
        <taxon>Actinomycetota</taxon>
        <taxon>Thermoleophilia</taxon>
        <taxon>environmental samples</taxon>
    </lineage>
</organism>
<dbReference type="GO" id="GO:0015628">
    <property type="term" value="P:protein secretion by the type II secretion system"/>
    <property type="evidence" value="ECO:0007669"/>
    <property type="project" value="InterPro"/>
</dbReference>
<dbReference type="GO" id="GO:0015627">
    <property type="term" value="C:type II protein secretion system complex"/>
    <property type="evidence" value="ECO:0007669"/>
    <property type="project" value="InterPro"/>
</dbReference>
<dbReference type="GO" id="GO:0016020">
    <property type="term" value="C:membrane"/>
    <property type="evidence" value="ECO:0007669"/>
    <property type="project" value="UniProtKB-SubCell"/>
</dbReference>
<dbReference type="InterPro" id="IPR002416">
    <property type="entry name" value="T2SS_protein-GspH"/>
</dbReference>
<proteinExistence type="predicted"/>
<dbReference type="AlphaFoldDB" id="A0A6J4TGT1"/>
<evidence type="ECO:0000256" key="6">
    <source>
        <dbReference type="SAM" id="Phobius"/>
    </source>
</evidence>
<protein>
    <submittedName>
        <fullName evidence="7">Fimbrial protein</fullName>
    </submittedName>
</protein>
<reference evidence="7" key="1">
    <citation type="submission" date="2020-02" db="EMBL/GenBank/DDBJ databases">
        <authorList>
            <person name="Meier V. D."/>
        </authorList>
    </citation>
    <scope>NUCLEOTIDE SEQUENCE</scope>
    <source>
        <strain evidence="7">AVDCRST_MAG79</strain>
    </source>
</reference>
<name>A0A6J4TGT1_9ACTN</name>
<evidence type="ECO:0000256" key="4">
    <source>
        <dbReference type="ARBA" id="ARBA00022989"/>
    </source>
</evidence>
<gene>
    <name evidence="7" type="ORF">AVDCRST_MAG79-297</name>
</gene>
<dbReference type="NCBIfam" id="TIGR02532">
    <property type="entry name" value="IV_pilin_GFxxxE"/>
    <property type="match status" value="1"/>
</dbReference>
<dbReference type="PANTHER" id="PTHR30093">
    <property type="entry name" value="GENERAL SECRETION PATHWAY PROTEIN G"/>
    <property type="match status" value="1"/>
</dbReference>
<dbReference type="PANTHER" id="PTHR30093:SF44">
    <property type="entry name" value="TYPE II SECRETION SYSTEM CORE PROTEIN G"/>
    <property type="match status" value="1"/>
</dbReference>
<keyword evidence="4 6" id="KW-1133">Transmembrane helix</keyword>
<keyword evidence="3 6" id="KW-0812">Transmembrane</keyword>
<dbReference type="Pfam" id="PF07963">
    <property type="entry name" value="N_methyl"/>
    <property type="match status" value="1"/>
</dbReference>